<proteinExistence type="predicted"/>
<dbReference type="EMBL" id="PVLR01000034">
    <property type="protein sequence ID" value="PRD68309.1"/>
    <property type="molecule type" value="Genomic_DNA"/>
</dbReference>
<name>A0A2S9KCX4_9BURK</name>
<organism evidence="1 2">
    <name type="scientific">Malikia spinosa</name>
    <dbReference type="NCBI Taxonomy" id="86180"/>
    <lineage>
        <taxon>Bacteria</taxon>
        <taxon>Pseudomonadati</taxon>
        <taxon>Pseudomonadota</taxon>
        <taxon>Betaproteobacteria</taxon>
        <taxon>Burkholderiales</taxon>
        <taxon>Comamonadaceae</taxon>
        <taxon>Malikia</taxon>
    </lineage>
</organism>
<comment type="caution">
    <text evidence="1">The sequence shown here is derived from an EMBL/GenBank/DDBJ whole genome shotgun (WGS) entry which is preliminary data.</text>
</comment>
<sequence>MDGTPHLTWYPGTVLPYASLWHTVLRVIALNLLSSGELPDGPERVIGSSSANHRIVHLLHNDGLPVDTQQLAQWLGESPEAFRWSHLGFMPGWSRFLFTHGLRLCPQCTAAGYHSALLSLRLLDRCPIHGTALLDRCPCGRYFSERLGASGYSHAGSCVCGQLVFFTRETCRQPTLDPALTHAFDPVVVWLERMAPLIRPKVASRAWQLRWDGAWATLLPQWGEALGFGYPSLFLRPPEVNRRCLAVADSGRLAG</sequence>
<accession>A0A2S9KCX4</accession>
<protein>
    <recommendedName>
        <fullName evidence="3">TniQ family protein</fullName>
    </recommendedName>
</protein>
<dbReference type="OrthoDB" id="9115345at2"/>
<dbReference type="AlphaFoldDB" id="A0A2S9KCX4"/>
<evidence type="ECO:0008006" key="3">
    <source>
        <dbReference type="Google" id="ProtNLM"/>
    </source>
</evidence>
<dbReference type="Proteomes" id="UP000238326">
    <property type="component" value="Unassembled WGS sequence"/>
</dbReference>
<keyword evidence="2" id="KW-1185">Reference proteome</keyword>
<evidence type="ECO:0000313" key="2">
    <source>
        <dbReference type="Proteomes" id="UP000238326"/>
    </source>
</evidence>
<gene>
    <name evidence="1" type="ORF">C6P61_11900</name>
</gene>
<evidence type="ECO:0000313" key="1">
    <source>
        <dbReference type="EMBL" id="PRD68309.1"/>
    </source>
</evidence>
<dbReference type="RefSeq" id="WP_105730150.1">
    <property type="nucleotide sequence ID" value="NZ_PVLR01000034.1"/>
</dbReference>
<reference evidence="1 2" key="1">
    <citation type="submission" date="2018-03" db="EMBL/GenBank/DDBJ databases">
        <title>Comparative genomics illustrates the genes involved in a hyperalkaliphilic mechanisms of Serpentinomonas isolated from highly-alkaline calcium-rich serpentinized springs.</title>
        <authorList>
            <person name="Suzuki S."/>
            <person name="Ishii S."/>
            <person name="Walworth N."/>
            <person name="Bird L."/>
            <person name="Kuenen J.G."/>
            <person name="Nealson K.H."/>
        </authorList>
    </citation>
    <scope>NUCLEOTIDE SEQUENCE [LARGE SCALE GENOMIC DNA]</scope>
    <source>
        <strain evidence="1 2">83</strain>
    </source>
</reference>